<evidence type="ECO:0000313" key="1">
    <source>
        <dbReference type="EMBL" id="KJZ81890.1"/>
    </source>
</evidence>
<proteinExistence type="predicted"/>
<protein>
    <submittedName>
        <fullName evidence="1">Uncharacterized protein</fullName>
    </submittedName>
</protein>
<sequence>MISHFVFKDIPPLSYGISGSNRSDSQANSLATIVEKKSFKNLQCSLIF</sequence>
<dbReference type="Proteomes" id="UP000033731">
    <property type="component" value="Unassembled WGS sequence"/>
</dbReference>
<evidence type="ECO:0000313" key="2">
    <source>
        <dbReference type="Proteomes" id="UP000033731"/>
    </source>
</evidence>
<organism evidence="1 2">
    <name type="scientific">Candidatus Liberibacter solanacearum</name>
    <dbReference type="NCBI Taxonomy" id="556287"/>
    <lineage>
        <taxon>Bacteria</taxon>
        <taxon>Pseudomonadati</taxon>
        <taxon>Pseudomonadota</taxon>
        <taxon>Alphaproteobacteria</taxon>
        <taxon>Hyphomicrobiales</taxon>
        <taxon>Rhizobiaceae</taxon>
        <taxon>Liberibacter</taxon>
    </lineage>
</organism>
<dbReference type="PATRIC" id="fig|556287.9.peg.642"/>
<accession>A0A0F4VKV4</accession>
<dbReference type="AlphaFoldDB" id="A0A0F4VKV4"/>
<comment type="caution">
    <text evidence="1">The sequence shown here is derived from an EMBL/GenBank/DDBJ whole genome shotgun (WGS) entry which is preliminary data.</text>
</comment>
<gene>
    <name evidence="1" type="ORF">DJ66_0618</name>
</gene>
<reference evidence="1 2" key="1">
    <citation type="journal article" date="2015" name="Phytopathology">
        <title>Genomes of Candidatus Liberibacter solanacearum haplotype A from New Zealand and the USA suggest significant genome plasticity in the species.</title>
        <authorList>
            <person name="Thompson S.M."/>
            <person name="Johnson C.P."/>
            <person name="Lu A.Y."/>
            <person name="Frampton R.A."/>
            <person name="Sullivan K.L."/>
            <person name="Fiers M.W."/>
            <person name="Crowhurst R.N."/>
            <person name="Pitman A.R."/>
            <person name="Scott I."/>
            <person name="Gudmestad N.C."/>
            <person name="Smith G.R."/>
        </authorList>
    </citation>
    <scope>NUCLEOTIDE SEQUENCE [LARGE SCALE GENOMIC DNA]</scope>
    <source>
        <strain evidence="1 2">LsoNZ1</strain>
    </source>
</reference>
<name>A0A0F4VKV4_9HYPH</name>
<dbReference type="EMBL" id="JMTK01000002">
    <property type="protein sequence ID" value="KJZ81890.1"/>
    <property type="molecule type" value="Genomic_DNA"/>
</dbReference>
<keyword evidence="2" id="KW-1185">Reference proteome</keyword>